<sequence>MKKIFLLLFLATATAFAQKPIFTSAKVKAATVYFNSAEISQSAAVTLPAGTSEVVIKNVANYLLENTLQVGVPSNVTILSSQFTNNYISEFEPDENSPALKKVRDSIKLVEEQIALVYNQKTSEQKTLELLDKNNQVYGQQSGLSVTELMKMVDYYKTKRTETANTINTLTAKEQKLNEKLTDLKSKLEVNISKEEKISTGKLVLQIMSETPLSTQLDISYLTQGASWQPFYDLRANDITSPINMLYKAQVVQQTGIDWKKVKLTLSSGMPNQSSFAPELSPWFLRFENRQYDSLAYGNTNNVAIRGAASQELSDVVVEAYRTTTKAKSNVAATITEHQMNVSFDIDLPYDIASNGKQHSVTLKEIKLPATYRHFSVPKLEQEAFLLAEISDYAKYNMLRGEANIIFEGMYIGKTQINPSQTADTLNLSMGRDKKISVKRETVAEKSSTKFLSSGKEQVFTYDIIIRNNKKEAAKLTLKDQYPVSTDKEIEVELLQSDSAKVDKETGILTWEMSLKPTETKKVRISYKVKSPKSKTLANL</sequence>
<feature type="signal peptide" evidence="2">
    <location>
        <begin position="1"/>
        <end position="17"/>
    </location>
</feature>
<evidence type="ECO:0000259" key="4">
    <source>
        <dbReference type="Pfam" id="PF13600"/>
    </source>
</evidence>
<evidence type="ECO:0000313" key="6">
    <source>
        <dbReference type="Proteomes" id="UP001597480"/>
    </source>
</evidence>
<dbReference type="PANTHER" id="PTHR31005:SF8">
    <property type="entry name" value="DUF4139 DOMAIN-CONTAINING PROTEIN"/>
    <property type="match status" value="1"/>
</dbReference>
<organism evidence="5 6">
    <name type="scientific">Flavobacterium suzhouense</name>
    <dbReference type="NCBI Taxonomy" id="1529638"/>
    <lineage>
        <taxon>Bacteria</taxon>
        <taxon>Pseudomonadati</taxon>
        <taxon>Bacteroidota</taxon>
        <taxon>Flavobacteriia</taxon>
        <taxon>Flavobacteriales</taxon>
        <taxon>Flavobacteriaceae</taxon>
        <taxon>Flavobacterium</taxon>
    </lineage>
</organism>
<evidence type="ECO:0000313" key="5">
    <source>
        <dbReference type="EMBL" id="MFD2601496.1"/>
    </source>
</evidence>
<feature type="coiled-coil region" evidence="1">
    <location>
        <begin position="167"/>
        <end position="198"/>
    </location>
</feature>
<proteinExistence type="predicted"/>
<feature type="domain" description="DUF4139" evidence="3">
    <location>
        <begin position="217"/>
        <end position="533"/>
    </location>
</feature>
<gene>
    <name evidence="5" type="ORF">ACFSR3_05465</name>
</gene>
<dbReference type="Pfam" id="PF13598">
    <property type="entry name" value="DUF4139"/>
    <property type="match status" value="1"/>
</dbReference>
<protein>
    <submittedName>
        <fullName evidence="5">DUF4139 domain-containing protein</fullName>
    </submittedName>
</protein>
<dbReference type="EMBL" id="JBHUMD010000007">
    <property type="protein sequence ID" value="MFD2601496.1"/>
    <property type="molecule type" value="Genomic_DNA"/>
</dbReference>
<comment type="caution">
    <text evidence="5">The sequence shown here is derived from an EMBL/GenBank/DDBJ whole genome shotgun (WGS) entry which is preliminary data.</text>
</comment>
<reference evidence="6" key="1">
    <citation type="journal article" date="2019" name="Int. J. Syst. Evol. Microbiol.">
        <title>The Global Catalogue of Microorganisms (GCM) 10K type strain sequencing project: providing services to taxonomists for standard genome sequencing and annotation.</title>
        <authorList>
            <consortium name="The Broad Institute Genomics Platform"/>
            <consortium name="The Broad Institute Genome Sequencing Center for Infectious Disease"/>
            <person name="Wu L."/>
            <person name="Ma J."/>
        </authorList>
    </citation>
    <scope>NUCLEOTIDE SEQUENCE [LARGE SCALE GENOMIC DNA]</scope>
    <source>
        <strain evidence="6">KCTC 42107</strain>
    </source>
</reference>
<evidence type="ECO:0000256" key="1">
    <source>
        <dbReference type="SAM" id="Coils"/>
    </source>
</evidence>
<dbReference type="RefSeq" id="WP_379820071.1">
    <property type="nucleotide sequence ID" value="NZ_JBHUMD010000007.1"/>
</dbReference>
<dbReference type="InterPro" id="IPR011935">
    <property type="entry name" value="CHP02231"/>
</dbReference>
<keyword evidence="1" id="KW-0175">Coiled coil</keyword>
<dbReference type="Proteomes" id="UP001597480">
    <property type="component" value="Unassembled WGS sequence"/>
</dbReference>
<name>A0ABW5NRZ4_9FLAO</name>
<keyword evidence="2" id="KW-0732">Signal</keyword>
<keyword evidence="6" id="KW-1185">Reference proteome</keyword>
<dbReference type="PANTHER" id="PTHR31005">
    <property type="entry name" value="DUF4139 DOMAIN-CONTAINING PROTEIN"/>
    <property type="match status" value="1"/>
</dbReference>
<dbReference type="Pfam" id="PF13600">
    <property type="entry name" value="DUF4140"/>
    <property type="match status" value="1"/>
</dbReference>
<dbReference type="InterPro" id="IPR025554">
    <property type="entry name" value="DUF4140"/>
</dbReference>
<evidence type="ECO:0000256" key="2">
    <source>
        <dbReference type="SAM" id="SignalP"/>
    </source>
</evidence>
<feature type="chain" id="PRO_5047345011" evidence="2">
    <location>
        <begin position="18"/>
        <end position="540"/>
    </location>
</feature>
<evidence type="ECO:0000259" key="3">
    <source>
        <dbReference type="Pfam" id="PF13598"/>
    </source>
</evidence>
<feature type="domain" description="DUF4140" evidence="4">
    <location>
        <begin position="30"/>
        <end position="131"/>
    </location>
</feature>
<dbReference type="InterPro" id="IPR037291">
    <property type="entry name" value="DUF4139"/>
</dbReference>
<accession>A0ABW5NRZ4</accession>
<dbReference type="NCBIfam" id="TIGR02231">
    <property type="entry name" value="mucoidy inhibitor MuiA family protein"/>
    <property type="match status" value="1"/>
</dbReference>